<comment type="caution">
    <text evidence="3">The sequence shown here is derived from an EMBL/GenBank/DDBJ whole genome shotgun (WGS) entry which is preliminary data.</text>
</comment>
<keyword evidence="2" id="KW-0732">Signal</keyword>
<dbReference type="EMBL" id="JAADJG010000289">
    <property type="protein sequence ID" value="KAF4449378.1"/>
    <property type="molecule type" value="Genomic_DNA"/>
</dbReference>
<feature type="compositionally biased region" description="Pro residues" evidence="1">
    <location>
        <begin position="79"/>
        <end position="89"/>
    </location>
</feature>
<sequence>MSAAWKTNLLAALWLSAVIVGATPDQPQKTFSSAAAEFTHPSYVGDHGDQYLANIVDPRREHAIPPIIPRQQNNDPAGPNTPLPAPIPTQPETTAEPNDPPAPAATTERPDTPDTTEAPAPPIPTDNKPEDPKPEDPKPEDPKPEEPKPEDPDTPDIPDIPAPPGIPEIPSPPDSPNDPNKPDNPKPEDPKPDNPKPDDPKPEEPKPEEPKPEDPKPEELKPEDPKPEGPDDCEKKDPLPFDCPAKETPTITTSVFPEESIIWGTVPADNVAIPTDINEIDEEMSQYFQQVFDDENISINDAQHPDVQCQQQSGNDVPRDCFVSVYSKFCGQVNGHAGDQLTQNLTGADADSGSQEKRAPINLRRHMLRERAEACDGWVFEVDWSGAKGECQIPCSDSMYAFSDECFDSENSFLEGTIDVGCGTYKYTAILTSSTTAPPVHLTGLPTLTGLPGPISTPDGSSCAQTATNTQCALGGGDGQACVENTYCASWVSTKPTQAPAPPEVKPKPLELGPVFCKDRGGSHKDIDPGAVRSLADAYCEANLPVKLEPGSPKSGTTKSSIYYYEVSWVEGCNTTVESQDPYTPLGKDGPMCKDLFVKAYAGCDNGGIGGYIDAGCVRYMFLGAQ</sequence>
<protein>
    <submittedName>
        <fullName evidence="3">Uncharacterized protein</fullName>
    </submittedName>
</protein>
<evidence type="ECO:0000313" key="4">
    <source>
        <dbReference type="Proteomes" id="UP000605986"/>
    </source>
</evidence>
<reference evidence="3" key="1">
    <citation type="submission" date="2020-01" db="EMBL/GenBank/DDBJ databases">
        <title>Identification and distribution of gene clusters putatively required for synthesis of sphingolipid metabolism inhibitors in phylogenetically diverse species of the filamentous fungus Fusarium.</title>
        <authorList>
            <person name="Kim H.-S."/>
            <person name="Busman M."/>
            <person name="Brown D.W."/>
            <person name="Divon H."/>
            <person name="Uhlig S."/>
            <person name="Proctor R.H."/>
        </authorList>
    </citation>
    <scope>NUCLEOTIDE SEQUENCE</scope>
    <source>
        <strain evidence="3">NRRL 53441</strain>
    </source>
</reference>
<feature type="compositionally biased region" description="Basic and acidic residues" evidence="1">
    <location>
        <begin position="180"/>
        <end position="239"/>
    </location>
</feature>
<dbReference type="OrthoDB" id="1896086at2759"/>
<accession>A0A8H4KGT4</accession>
<evidence type="ECO:0000256" key="1">
    <source>
        <dbReference type="SAM" id="MobiDB-lite"/>
    </source>
</evidence>
<organism evidence="3 4">
    <name type="scientific">Fusarium austroafricanum</name>
    <dbReference type="NCBI Taxonomy" id="2364996"/>
    <lineage>
        <taxon>Eukaryota</taxon>
        <taxon>Fungi</taxon>
        <taxon>Dikarya</taxon>
        <taxon>Ascomycota</taxon>
        <taxon>Pezizomycotina</taxon>
        <taxon>Sordariomycetes</taxon>
        <taxon>Hypocreomycetidae</taxon>
        <taxon>Hypocreales</taxon>
        <taxon>Nectriaceae</taxon>
        <taxon>Fusarium</taxon>
        <taxon>Fusarium concolor species complex</taxon>
    </lineage>
</organism>
<gene>
    <name evidence="3" type="ORF">F53441_7357</name>
</gene>
<proteinExistence type="predicted"/>
<feature type="compositionally biased region" description="Pro residues" evidence="1">
    <location>
        <begin position="158"/>
        <end position="176"/>
    </location>
</feature>
<evidence type="ECO:0000256" key="2">
    <source>
        <dbReference type="SAM" id="SignalP"/>
    </source>
</evidence>
<keyword evidence="4" id="KW-1185">Reference proteome</keyword>
<feature type="compositionally biased region" description="Basic and acidic residues" evidence="1">
    <location>
        <begin position="127"/>
        <end position="151"/>
    </location>
</feature>
<evidence type="ECO:0000313" key="3">
    <source>
        <dbReference type="EMBL" id="KAF4449378.1"/>
    </source>
</evidence>
<dbReference type="Proteomes" id="UP000605986">
    <property type="component" value="Unassembled WGS sequence"/>
</dbReference>
<feature type="signal peptide" evidence="2">
    <location>
        <begin position="1"/>
        <end position="24"/>
    </location>
</feature>
<name>A0A8H4KGT4_9HYPO</name>
<feature type="region of interest" description="Disordered" evidence="1">
    <location>
        <begin position="66"/>
        <end position="249"/>
    </location>
</feature>
<dbReference type="AlphaFoldDB" id="A0A8H4KGT4"/>
<feature type="chain" id="PRO_5034704755" evidence="2">
    <location>
        <begin position="25"/>
        <end position="626"/>
    </location>
</feature>